<dbReference type="SUPFAM" id="SSF53448">
    <property type="entry name" value="Nucleotide-diphospho-sugar transferases"/>
    <property type="match status" value="1"/>
</dbReference>
<reference evidence="2" key="2">
    <citation type="submission" date="2020-09" db="EMBL/GenBank/DDBJ databases">
        <authorList>
            <person name="Sun Q."/>
            <person name="Zhou Y."/>
        </authorList>
    </citation>
    <scope>NUCLEOTIDE SEQUENCE</scope>
    <source>
        <strain evidence="2">CGMCC 1.15178</strain>
    </source>
</reference>
<reference evidence="2" key="1">
    <citation type="journal article" date="2014" name="Int. J. Syst. Evol. Microbiol.">
        <title>Complete genome sequence of Corynebacterium casei LMG S-19264T (=DSM 44701T), isolated from a smear-ripened cheese.</title>
        <authorList>
            <consortium name="US DOE Joint Genome Institute (JGI-PGF)"/>
            <person name="Walter F."/>
            <person name="Albersmeier A."/>
            <person name="Kalinowski J."/>
            <person name="Ruckert C."/>
        </authorList>
    </citation>
    <scope>NUCLEOTIDE SEQUENCE</scope>
    <source>
        <strain evidence="2">CGMCC 1.15178</strain>
    </source>
</reference>
<evidence type="ECO:0000313" key="2">
    <source>
        <dbReference type="EMBL" id="GGD49955.1"/>
    </source>
</evidence>
<organism evidence="2 3">
    <name type="scientific">Paenibacillus nasutitermitis</name>
    <dbReference type="NCBI Taxonomy" id="1652958"/>
    <lineage>
        <taxon>Bacteria</taxon>
        <taxon>Bacillati</taxon>
        <taxon>Bacillota</taxon>
        <taxon>Bacilli</taxon>
        <taxon>Bacillales</taxon>
        <taxon>Paenibacillaceae</taxon>
        <taxon>Paenibacillus</taxon>
    </lineage>
</organism>
<dbReference type="Pfam" id="PF00535">
    <property type="entry name" value="Glycos_transf_2"/>
    <property type="match status" value="1"/>
</dbReference>
<dbReference type="Gene3D" id="3.90.550.10">
    <property type="entry name" value="Spore Coat Polysaccharide Biosynthesis Protein SpsA, Chain A"/>
    <property type="match status" value="1"/>
</dbReference>
<accession>A0A917DLI9</accession>
<dbReference type="GO" id="GO:0016740">
    <property type="term" value="F:transferase activity"/>
    <property type="evidence" value="ECO:0007669"/>
    <property type="project" value="UniProtKB-KW"/>
</dbReference>
<evidence type="ECO:0000259" key="1">
    <source>
        <dbReference type="Pfam" id="PF00535"/>
    </source>
</evidence>
<evidence type="ECO:0000313" key="3">
    <source>
        <dbReference type="Proteomes" id="UP000612456"/>
    </source>
</evidence>
<proteinExistence type="predicted"/>
<name>A0A917DLI9_9BACL</name>
<gene>
    <name evidence="2" type="ORF">GCM10010911_04380</name>
</gene>
<dbReference type="Proteomes" id="UP000612456">
    <property type="component" value="Unassembled WGS sequence"/>
</dbReference>
<dbReference type="EMBL" id="BMHP01000001">
    <property type="protein sequence ID" value="GGD49955.1"/>
    <property type="molecule type" value="Genomic_DNA"/>
</dbReference>
<feature type="domain" description="Glycosyltransferase 2-like" evidence="1">
    <location>
        <begin position="9"/>
        <end position="157"/>
    </location>
</feature>
<dbReference type="PANTHER" id="PTHR43685:SF12">
    <property type="entry name" value="GLYCOSYL TRANSFERASE FAMILY 2"/>
    <property type="match status" value="1"/>
</dbReference>
<comment type="caution">
    <text evidence="2">The sequence shown here is derived from an EMBL/GenBank/DDBJ whole genome shotgun (WGS) entry which is preliminary data.</text>
</comment>
<dbReference type="AlphaFoldDB" id="A0A917DLI9"/>
<dbReference type="PANTHER" id="PTHR43685">
    <property type="entry name" value="GLYCOSYLTRANSFERASE"/>
    <property type="match status" value="1"/>
</dbReference>
<dbReference type="RefSeq" id="WP_188988691.1">
    <property type="nucleotide sequence ID" value="NZ_BMHP01000001.1"/>
</dbReference>
<protein>
    <submittedName>
        <fullName evidence="2">Glycosyl transferase family 2</fullName>
    </submittedName>
</protein>
<dbReference type="InterPro" id="IPR001173">
    <property type="entry name" value="Glyco_trans_2-like"/>
</dbReference>
<dbReference type="InterPro" id="IPR029044">
    <property type="entry name" value="Nucleotide-diphossugar_trans"/>
</dbReference>
<dbReference type="InterPro" id="IPR050834">
    <property type="entry name" value="Glycosyltransf_2"/>
</dbReference>
<keyword evidence="2" id="KW-0808">Transferase</keyword>
<keyword evidence="3" id="KW-1185">Reference proteome</keyword>
<sequence length="262" mass="29679">MDKNKPQVTIVIPFYNDPYVGEAIESALAQSYDNLEIIVVDDGSTLHADKVQPYLKQIHYLGKANGGTASALNHGFRLAGGEYMAWLSSDDRYHPDKITKQMEAMTRYGALIGHTGFNRIDASGTTTLEAIIPPGCESGDLYRTLQHNNPINGCTVMLHKSLFRLIGPFDETLRYTHDLDYWFRVLLTGIPMQLTPSPLTDYRWHEAMGTLRHQEAIAIETASTFGKYKVRWDTYLKQLGYITAPLYASPVVKRNRKTRKYD</sequence>